<dbReference type="Proteomes" id="UP000037931">
    <property type="component" value="Unassembled WGS sequence"/>
</dbReference>
<dbReference type="PATRIC" id="fig|50340.43.peg.2769"/>
<evidence type="ECO:0000256" key="2">
    <source>
        <dbReference type="ARBA" id="ARBA00022741"/>
    </source>
</evidence>
<evidence type="ECO:0000256" key="3">
    <source>
        <dbReference type="ARBA" id="ARBA00022840"/>
    </source>
</evidence>
<comment type="caution">
    <text evidence="6">The sequence shown here is derived from an EMBL/GenBank/DDBJ whole genome shotgun (WGS) entry which is preliminary data.</text>
</comment>
<dbReference type="InterPro" id="IPR052032">
    <property type="entry name" value="ATP-dep_AA_Ligase"/>
</dbReference>
<keyword evidence="7" id="KW-1185">Reference proteome</keyword>
<protein>
    <submittedName>
        <fullName evidence="6">Biotin carboxylase</fullName>
    </submittedName>
</protein>
<evidence type="ECO:0000313" key="7">
    <source>
        <dbReference type="Proteomes" id="UP000037931"/>
    </source>
</evidence>
<sequence>MSAKPCVIVVGYNGNRVRDIAKLRQLCQSLYQAKLILLVEKVQLEDYEVADYVWTTSLAAEHLDSALNAVCGCLELEQWNLIGVLPFSDRGVLLGAALATRHGLPGITPDEARAGLDKEIFRQLEAAAPSSPASYQPVFSCRVERLEELLQRVQALGGKAFIKPACEGASRGCRVIHSLDECAPAWAALEPYRSGGIIVEELVEEAREYSWDCVAGRSWITEKTTTEGAYRAEIQQVVPAPLSGDALLAIAAAGEHMRQLVSPRNGAYHNEVFFKGNGLTSAVETNMRPGGMHIWDLARKAFAAYNPWESWVRWAVEGRMEERQPTAQGYCGIRLLSAPAHGSLHYLPDIRELAAELGIEVIEAVYSKGVGERVSALVTDNTSFIGHVILFNSDYSTLSEQLLRLVRAIESAIVVSPLEVESSVRLEEALS</sequence>
<proteinExistence type="predicted"/>
<keyword evidence="3 4" id="KW-0067">ATP-binding</keyword>
<dbReference type="PROSITE" id="PS50975">
    <property type="entry name" value="ATP_GRASP"/>
    <property type="match status" value="1"/>
</dbReference>
<keyword evidence="1" id="KW-0436">Ligase</keyword>
<dbReference type="AlphaFoldDB" id="A0A0M9GJS2"/>
<dbReference type="Gene3D" id="3.30.1490.20">
    <property type="entry name" value="ATP-grasp fold, A domain"/>
    <property type="match status" value="1"/>
</dbReference>
<dbReference type="InterPro" id="IPR013815">
    <property type="entry name" value="ATP_grasp_subdomain_1"/>
</dbReference>
<accession>A0A0M9GJS2</accession>
<feature type="domain" description="ATP-grasp" evidence="5">
    <location>
        <begin position="118"/>
        <end position="316"/>
    </location>
</feature>
<dbReference type="STRING" id="50340.PF66_00764"/>
<dbReference type="OrthoDB" id="6964321at2"/>
<dbReference type="PANTHER" id="PTHR43585">
    <property type="entry name" value="FUMIPYRROLE BIOSYNTHESIS PROTEIN C"/>
    <property type="match status" value="1"/>
</dbReference>
<dbReference type="GO" id="GO:0046872">
    <property type="term" value="F:metal ion binding"/>
    <property type="evidence" value="ECO:0007669"/>
    <property type="project" value="InterPro"/>
</dbReference>
<name>A0A0M9GJS2_9PSED</name>
<evidence type="ECO:0000313" key="6">
    <source>
        <dbReference type="EMBL" id="KPA93021.1"/>
    </source>
</evidence>
<gene>
    <name evidence="6" type="ORF">PF66_00764</name>
</gene>
<reference evidence="6 7" key="1">
    <citation type="journal article" date="2015" name="PLoS ONE">
        <title>Rice-Infecting Pseudomonas Genomes Are Highly Accessorized and Harbor Multiple Putative Virulence Mechanisms to Cause Sheath Brown Rot.</title>
        <authorList>
            <person name="Quibod I.L."/>
            <person name="Grande G."/>
            <person name="Oreiro E.G."/>
            <person name="Borja F.N."/>
            <person name="Dossa G.S."/>
            <person name="Mauleon R."/>
            <person name="Cruz C.V."/>
            <person name="Oliva R."/>
        </authorList>
    </citation>
    <scope>NUCLEOTIDE SEQUENCE [LARGE SCALE GENOMIC DNA]</scope>
    <source>
        <strain evidence="6 7">IRRI 6609</strain>
    </source>
</reference>
<evidence type="ECO:0000259" key="5">
    <source>
        <dbReference type="PROSITE" id="PS50975"/>
    </source>
</evidence>
<dbReference type="InterPro" id="IPR011761">
    <property type="entry name" value="ATP-grasp"/>
</dbReference>
<evidence type="ECO:0000256" key="1">
    <source>
        <dbReference type="ARBA" id="ARBA00022598"/>
    </source>
</evidence>
<dbReference type="Gene3D" id="3.30.470.20">
    <property type="entry name" value="ATP-grasp fold, B domain"/>
    <property type="match status" value="1"/>
</dbReference>
<dbReference type="GO" id="GO:0005524">
    <property type="term" value="F:ATP binding"/>
    <property type="evidence" value="ECO:0007669"/>
    <property type="project" value="UniProtKB-UniRule"/>
</dbReference>
<dbReference type="RefSeq" id="WP_054060155.1">
    <property type="nucleotide sequence ID" value="NZ_JSYZ01000002.1"/>
</dbReference>
<dbReference type="EMBL" id="JSYZ01000002">
    <property type="protein sequence ID" value="KPA93021.1"/>
    <property type="molecule type" value="Genomic_DNA"/>
</dbReference>
<evidence type="ECO:0000256" key="4">
    <source>
        <dbReference type="PROSITE-ProRule" id="PRU00409"/>
    </source>
</evidence>
<dbReference type="GO" id="GO:0016874">
    <property type="term" value="F:ligase activity"/>
    <property type="evidence" value="ECO:0007669"/>
    <property type="project" value="UniProtKB-KW"/>
</dbReference>
<dbReference type="PANTHER" id="PTHR43585:SF2">
    <property type="entry name" value="ATP-GRASP ENZYME FSQD"/>
    <property type="match status" value="1"/>
</dbReference>
<organism evidence="6 7">
    <name type="scientific">Pseudomonas asplenii</name>
    <dbReference type="NCBI Taxonomy" id="53407"/>
    <lineage>
        <taxon>Bacteria</taxon>
        <taxon>Pseudomonadati</taxon>
        <taxon>Pseudomonadota</taxon>
        <taxon>Gammaproteobacteria</taxon>
        <taxon>Pseudomonadales</taxon>
        <taxon>Pseudomonadaceae</taxon>
        <taxon>Pseudomonas</taxon>
    </lineage>
</organism>
<dbReference type="SUPFAM" id="SSF56059">
    <property type="entry name" value="Glutathione synthetase ATP-binding domain-like"/>
    <property type="match status" value="1"/>
</dbReference>
<keyword evidence="2 4" id="KW-0547">Nucleotide-binding</keyword>